<proteinExistence type="inferred from homology"/>
<dbReference type="InterPro" id="IPR014721">
    <property type="entry name" value="Ribsml_uS5_D2-typ_fold_subgr"/>
</dbReference>
<keyword evidence="4 6" id="KW-0378">Hydrolase</keyword>
<dbReference type="PANTHER" id="PTHR33992:SF1">
    <property type="entry name" value="RIBONUCLEASE P PROTEIN COMPONENT"/>
    <property type="match status" value="1"/>
</dbReference>
<evidence type="ECO:0000313" key="8">
    <source>
        <dbReference type="EMBL" id="SEL50423.1"/>
    </source>
</evidence>
<comment type="subunit">
    <text evidence="6">Consists of a catalytic RNA component (M1 or rnpB) and a protein subunit.</text>
</comment>
<reference evidence="9" key="1">
    <citation type="submission" date="2016-10" db="EMBL/GenBank/DDBJ databases">
        <authorList>
            <person name="Varghese N."/>
            <person name="Submissions S."/>
        </authorList>
    </citation>
    <scope>NUCLEOTIDE SEQUENCE [LARGE SCALE GENOMIC DNA]</scope>
    <source>
        <strain evidence="9">LMG 26383,CCUG 61248,R- 45681</strain>
    </source>
</reference>
<evidence type="ECO:0000256" key="5">
    <source>
        <dbReference type="ARBA" id="ARBA00022884"/>
    </source>
</evidence>
<dbReference type="PANTHER" id="PTHR33992">
    <property type="entry name" value="RIBONUCLEASE P PROTEIN COMPONENT"/>
    <property type="match status" value="1"/>
</dbReference>
<dbReference type="EMBL" id="FOAN01000004">
    <property type="protein sequence ID" value="SEL50423.1"/>
    <property type="molecule type" value="Genomic_DNA"/>
</dbReference>
<evidence type="ECO:0000256" key="6">
    <source>
        <dbReference type="HAMAP-Rule" id="MF_00227"/>
    </source>
</evidence>
<dbReference type="GO" id="GO:0004526">
    <property type="term" value="F:ribonuclease P activity"/>
    <property type="evidence" value="ECO:0007669"/>
    <property type="project" value="UniProtKB-UniRule"/>
</dbReference>
<dbReference type="AlphaFoldDB" id="A0A1H7QR55"/>
<comment type="catalytic activity">
    <reaction evidence="6">
        <text>Endonucleolytic cleavage of RNA, removing 5'-extranucleotides from tRNA precursor.</text>
        <dbReference type="EC" id="3.1.26.5"/>
    </reaction>
</comment>
<organism evidence="8 9">
    <name type="scientific">Bosea lupini</name>
    <dbReference type="NCBI Taxonomy" id="1036779"/>
    <lineage>
        <taxon>Bacteria</taxon>
        <taxon>Pseudomonadati</taxon>
        <taxon>Pseudomonadota</taxon>
        <taxon>Alphaproteobacteria</taxon>
        <taxon>Hyphomicrobiales</taxon>
        <taxon>Boseaceae</taxon>
        <taxon>Bosea</taxon>
    </lineage>
</organism>
<dbReference type="NCBIfam" id="TIGR00188">
    <property type="entry name" value="rnpA"/>
    <property type="match status" value="1"/>
</dbReference>
<dbReference type="STRING" id="1036779.SAMN04515666_104100"/>
<comment type="similarity">
    <text evidence="6">Belongs to the RnpA family.</text>
</comment>
<dbReference type="InterPro" id="IPR000100">
    <property type="entry name" value="RNase_P"/>
</dbReference>
<keyword evidence="1 6" id="KW-0819">tRNA processing</keyword>
<comment type="function">
    <text evidence="6">RNaseP catalyzes the removal of the 5'-leader sequence from pre-tRNA to produce the mature 5'-terminus. It can also cleave other RNA substrates such as 4.5S RNA. The protein component plays an auxiliary but essential role in vivo by binding to the 5'-leader sequence and broadening the substrate specificity of the ribozyme.</text>
</comment>
<keyword evidence="3 6" id="KW-0255">Endonuclease</keyword>
<dbReference type="Proteomes" id="UP000199664">
    <property type="component" value="Unassembled WGS sequence"/>
</dbReference>
<dbReference type="GO" id="GO:0000049">
    <property type="term" value="F:tRNA binding"/>
    <property type="evidence" value="ECO:0007669"/>
    <property type="project" value="UniProtKB-UniRule"/>
</dbReference>
<name>A0A1H7QR55_9HYPH</name>
<evidence type="ECO:0000256" key="1">
    <source>
        <dbReference type="ARBA" id="ARBA00022694"/>
    </source>
</evidence>
<dbReference type="SUPFAM" id="SSF54211">
    <property type="entry name" value="Ribosomal protein S5 domain 2-like"/>
    <property type="match status" value="1"/>
</dbReference>
<keyword evidence="9" id="KW-1185">Reference proteome</keyword>
<protein>
    <recommendedName>
        <fullName evidence="6 7">Ribonuclease P protein component</fullName>
        <shortName evidence="6">RNase P protein</shortName>
        <shortName evidence="6">RNaseP protein</shortName>
        <ecNumber evidence="6 7">3.1.26.5</ecNumber>
    </recommendedName>
    <alternativeName>
        <fullName evidence="6">Protein C5</fullName>
    </alternativeName>
</protein>
<keyword evidence="2 6" id="KW-0540">Nuclease</keyword>
<evidence type="ECO:0000256" key="4">
    <source>
        <dbReference type="ARBA" id="ARBA00022801"/>
    </source>
</evidence>
<dbReference type="InterPro" id="IPR020568">
    <property type="entry name" value="Ribosomal_Su5_D2-typ_SF"/>
</dbReference>
<dbReference type="GO" id="GO:0030677">
    <property type="term" value="C:ribonuclease P complex"/>
    <property type="evidence" value="ECO:0007669"/>
    <property type="project" value="TreeGrafter"/>
</dbReference>
<dbReference type="EC" id="3.1.26.5" evidence="6 7"/>
<accession>A0A1H7QR55</accession>
<gene>
    <name evidence="6" type="primary">rnpA</name>
    <name evidence="8" type="ORF">SAMN04515666_104100</name>
</gene>
<dbReference type="HAMAP" id="MF_00227">
    <property type="entry name" value="RNase_P"/>
    <property type="match status" value="1"/>
</dbReference>
<evidence type="ECO:0000256" key="3">
    <source>
        <dbReference type="ARBA" id="ARBA00022759"/>
    </source>
</evidence>
<evidence type="ECO:0000313" key="9">
    <source>
        <dbReference type="Proteomes" id="UP000199664"/>
    </source>
</evidence>
<evidence type="ECO:0000256" key="7">
    <source>
        <dbReference type="NCBIfam" id="TIGR00188"/>
    </source>
</evidence>
<dbReference type="Gene3D" id="3.30.230.10">
    <property type="match status" value="1"/>
</dbReference>
<dbReference type="Pfam" id="PF00825">
    <property type="entry name" value="Ribonuclease_P"/>
    <property type="match status" value="1"/>
</dbReference>
<evidence type="ECO:0000256" key="2">
    <source>
        <dbReference type="ARBA" id="ARBA00022722"/>
    </source>
</evidence>
<dbReference type="GO" id="GO:0042781">
    <property type="term" value="F:3'-tRNA processing endoribonuclease activity"/>
    <property type="evidence" value="ECO:0007669"/>
    <property type="project" value="TreeGrafter"/>
</dbReference>
<dbReference type="GO" id="GO:0001682">
    <property type="term" value="P:tRNA 5'-leader removal"/>
    <property type="evidence" value="ECO:0007669"/>
    <property type="project" value="UniProtKB-UniRule"/>
</dbReference>
<keyword evidence="5 6" id="KW-0694">RNA-binding</keyword>
<sequence length="143" mass="15543">MSPKARVAGAPVPEDWPTAMRLARLTQRKDFLAAAEHGRRFRSSAFTVQVLDKPGQDDLRLGLTASRKTGNAVVRNRIRRRLRAAAALALAEQIGKPCDLVIVARPETVQADFTAMVADLSVAFDRARPASGGKRRSAPRKAS</sequence>